<keyword evidence="6" id="KW-1185">Reference proteome</keyword>
<proteinExistence type="predicted"/>
<sequence length="371" mass="40211">MEQTIGGPQEAIPCANKIPGQVEIQPNVFSVSSLAAFSPTGLGTLQTSLNSSFNTPMFGLDLSMLPPNNLDSLVDSFPLANVSLGDPLLSDPPPIYSLPLNDIPSCSRCHKNHRPWPKKGVLEIQKCERKCHYCGQELKTAAALRKHVKNHKIKDKFDIEILQASSGRQRRALLPEEVPGALVQQSSAAARFDAYPKDVNGGSELLRHLQSKVTELEKRTQVAEAEKEAILKKYKLKDDDSAASRTPSRGTKDPPNKRISPTSRPTKSHSSSTSAVPLNGGSDGGSPRGSSGLCYGRATNVCLAGNFEALKISSTIFLSKTEVRTVVTETADVSMFRGWREERVIDAHQRLEGATCSAIVRKINGTSRRAG</sequence>
<feature type="coiled-coil region" evidence="2">
    <location>
        <begin position="206"/>
        <end position="233"/>
    </location>
</feature>
<gene>
    <name evidence="5" type="ORF">EKO27_g11192</name>
</gene>
<evidence type="ECO:0000256" key="2">
    <source>
        <dbReference type="SAM" id="Coils"/>
    </source>
</evidence>
<dbReference type="PROSITE" id="PS50157">
    <property type="entry name" value="ZINC_FINGER_C2H2_2"/>
    <property type="match status" value="1"/>
</dbReference>
<evidence type="ECO:0000313" key="5">
    <source>
        <dbReference type="EMBL" id="RWA03912.1"/>
    </source>
</evidence>
<name>A0A439CP42_9PEZI</name>
<keyword evidence="1" id="KW-0862">Zinc</keyword>
<dbReference type="STRING" id="363999.A0A439CP42"/>
<evidence type="ECO:0000259" key="4">
    <source>
        <dbReference type="PROSITE" id="PS50157"/>
    </source>
</evidence>
<comment type="caution">
    <text evidence="5">The sequence shown here is derived from an EMBL/GenBank/DDBJ whole genome shotgun (WGS) entry which is preliminary data.</text>
</comment>
<evidence type="ECO:0000256" key="1">
    <source>
        <dbReference type="PROSITE-ProRule" id="PRU00042"/>
    </source>
</evidence>
<dbReference type="PROSITE" id="PS00028">
    <property type="entry name" value="ZINC_FINGER_C2H2_1"/>
    <property type="match status" value="1"/>
</dbReference>
<keyword evidence="1" id="KW-0479">Metal-binding</keyword>
<keyword evidence="1" id="KW-0863">Zinc-finger</keyword>
<dbReference type="AlphaFoldDB" id="A0A439CP42"/>
<dbReference type="EMBL" id="RYZI01000674">
    <property type="protein sequence ID" value="RWA03912.1"/>
    <property type="molecule type" value="Genomic_DNA"/>
</dbReference>
<organism evidence="5 6">
    <name type="scientific">Xylaria grammica</name>
    <dbReference type="NCBI Taxonomy" id="363999"/>
    <lineage>
        <taxon>Eukaryota</taxon>
        <taxon>Fungi</taxon>
        <taxon>Dikarya</taxon>
        <taxon>Ascomycota</taxon>
        <taxon>Pezizomycotina</taxon>
        <taxon>Sordariomycetes</taxon>
        <taxon>Xylariomycetidae</taxon>
        <taxon>Xylariales</taxon>
        <taxon>Xylariaceae</taxon>
        <taxon>Xylaria</taxon>
    </lineage>
</organism>
<accession>A0A439CP42</accession>
<protein>
    <recommendedName>
        <fullName evidence="4">C2H2-type domain-containing protein</fullName>
    </recommendedName>
</protein>
<dbReference type="GO" id="GO:0008270">
    <property type="term" value="F:zinc ion binding"/>
    <property type="evidence" value="ECO:0007669"/>
    <property type="project" value="UniProtKB-KW"/>
</dbReference>
<evidence type="ECO:0000313" key="6">
    <source>
        <dbReference type="Proteomes" id="UP000286045"/>
    </source>
</evidence>
<dbReference type="InterPro" id="IPR013087">
    <property type="entry name" value="Znf_C2H2_type"/>
</dbReference>
<reference evidence="5 6" key="1">
    <citation type="submission" date="2018-12" db="EMBL/GenBank/DDBJ databases">
        <title>Draft genome sequence of Xylaria grammica IHI A82.</title>
        <authorList>
            <person name="Buettner E."/>
            <person name="Kellner H."/>
        </authorList>
    </citation>
    <scope>NUCLEOTIDE SEQUENCE [LARGE SCALE GENOMIC DNA]</scope>
    <source>
        <strain evidence="5 6">IHI A82</strain>
    </source>
</reference>
<keyword evidence="2" id="KW-0175">Coiled coil</keyword>
<feature type="compositionally biased region" description="Low complexity" evidence="3">
    <location>
        <begin position="260"/>
        <end position="277"/>
    </location>
</feature>
<feature type="region of interest" description="Disordered" evidence="3">
    <location>
        <begin position="238"/>
        <end position="289"/>
    </location>
</feature>
<evidence type="ECO:0000256" key="3">
    <source>
        <dbReference type="SAM" id="MobiDB-lite"/>
    </source>
</evidence>
<feature type="domain" description="C2H2-type" evidence="4">
    <location>
        <begin position="129"/>
        <end position="156"/>
    </location>
</feature>
<dbReference type="Proteomes" id="UP000286045">
    <property type="component" value="Unassembled WGS sequence"/>
</dbReference>